<dbReference type="Gene3D" id="1.20.1070.10">
    <property type="entry name" value="Rhodopsin 7-helix transmembrane proteins"/>
    <property type="match status" value="1"/>
</dbReference>
<feature type="transmembrane region" description="Helical" evidence="10">
    <location>
        <begin position="1494"/>
        <end position="1515"/>
    </location>
</feature>
<feature type="disulfide bond" evidence="9">
    <location>
        <begin position="169"/>
        <end position="187"/>
    </location>
</feature>
<feature type="transmembrane region" description="Helical" evidence="10">
    <location>
        <begin position="1393"/>
        <end position="1411"/>
    </location>
</feature>
<dbReference type="SUPFAM" id="SSF81321">
    <property type="entry name" value="Family A G protein-coupled receptor-like"/>
    <property type="match status" value="1"/>
</dbReference>
<evidence type="ECO:0000256" key="2">
    <source>
        <dbReference type="ARBA" id="ARBA00004308"/>
    </source>
</evidence>
<dbReference type="GO" id="GO:0005886">
    <property type="term" value="C:plasma membrane"/>
    <property type="evidence" value="ECO:0007669"/>
    <property type="project" value="TreeGrafter"/>
</dbReference>
<keyword evidence="14" id="KW-1185">Reference proteome</keyword>
<keyword evidence="6 10" id="KW-0472">Membrane</keyword>
<comment type="subcellular location">
    <subcellularLocation>
        <location evidence="2">Endomembrane system</location>
    </subcellularLocation>
    <subcellularLocation>
        <location evidence="1">Membrane</location>
        <topology evidence="1">Single-pass membrane protein</topology>
    </subcellularLocation>
</comment>
<dbReference type="SUPFAM" id="SSF57424">
    <property type="entry name" value="LDL receptor-like module"/>
    <property type="match status" value="2"/>
</dbReference>
<dbReference type="PANTHER" id="PTHR24270:SF62">
    <property type="entry name" value="LOW-DENSITY LIPOPROTEIN RECEPTOR-RELATED PROTEIN 2"/>
    <property type="match status" value="1"/>
</dbReference>
<feature type="disulfide bond" evidence="9">
    <location>
        <begin position="653"/>
        <end position="671"/>
    </location>
</feature>
<keyword evidence="8" id="KW-0245">EGF-like domain</keyword>
<reference evidence="13" key="1">
    <citation type="submission" date="2021-02" db="EMBL/GenBank/DDBJ databases">
        <authorList>
            <person name="Nowell W R."/>
        </authorList>
    </citation>
    <scope>NUCLEOTIDE SEQUENCE</scope>
</reference>
<dbReference type="InterPro" id="IPR036055">
    <property type="entry name" value="LDL_receptor-like_sf"/>
</dbReference>
<feature type="transmembrane region" description="Helical" evidence="10">
    <location>
        <begin position="1274"/>
        <end position="1297"/>
    </location>
</feature>
<proteinExistence type="predicted"/>
<keyword evidence="4" id="KW-0677">Repeat</keyword>
<dbReference type="EMBL" id="CAJNOJ010000206">
    <property type="protein sequence ID" value="CAF1288559.1"/>
    <property type="molecule type" value="Genomic_DNA"/>
</dbReference>
<evidence type="ECO:0000256" key="1">
    <source>
        <dbReference type="ARBA" id="ARBA00004167"/>
    </source>
</evidence>
<evidence type="ECO:0000256" key="10">
    <source>
        <dbReference type="SAM" id="Phobius"/>
    </source>
</evidence>
<feature type="disulfide bond" evidence="9">
    <location>
        <begin position="665"/>
        <end position="680"/>
    </location>
</feature>
<feature type="disulfide bond" evidence="9">
    <location>
        <begin position="205"/>
        <end position="217"/>
    </location>
</feature>
<feature type="transmembrane region" description="Helical" evidence="10">
    <location>
        <begin position="1527"/>
        <end position="1549"/>
    </location>
</feature>
<protein>
    <recommendedName>
        <fullName evidence="11">EGF-like domain-containing protein</fullName>
    </recommendedName>
</protein>
<feature type="domain" description="EGF-like" evidence="11">
    <location>
        <begin position="959"/>
        <end position="992"/>
    </location>
</feature>
<evidence type="ECO:0000256" key="3">
    <source>
        <dbReference type="ARBA" id="ARBA00022692"/>
    </source>
</evidence>
<keyword evidence="7 8" id="KW-1015">Disulfide bond</keyword>
<evidence type="ECO:0000256" key="7">
    <source>
        <dbReference type="ARBA" id="ARBA00023157"/>
    </source>
</evidence>
<evidence type="ECO:0000313" key="12">
    <source>
        <dbReference type="EMBL" id="CAF1125053.1"/>
    </source>
</evidence>
<accession>A0A815CR63</accession>
<evidence type="ECO:0000256" key="5">
    <source>
        <dbReference type="ARBA" id="ARBA00022989"/>
    </source>
</evidence>
<comment type="caution">
    <text evidence="8">Lacks conserved residue(s) required for the propagation of feature annotation.</text>
</comment>
<dbReference type="SMART" id="SM00181">
    <property type="entry name" value="EGF"/>
    <property type="match status" value="5"/>
</dbReference>
<dbReference type="Gene3D" id="2.10.25.10">
    <property type="entry name" value="Laminin"/>
    <property type="match status" value="1"/>
</dbReference>
<gene>
    <name evidence="13" type="ORF">EDS130_LOCUS29957</name>
    <name evidence="12" type="ORF">XAT740_LOCUS19592</name>
</gene>
<dbReference type="PROSITE" id="PS01186">
    <property type="entry name" value="EGF_2"/>
    <property type="match status" value="1"/>
</dbReference>
<dbReference type="InterPro" id="IPR002172">
    <property type="entry name" value="LDrepeatLR_classA_rpt"/>
</dbReference>
<evidence type="ECO:0000313" key="13">
    <source>
        <dbReference type="EMBL" id="CAF1288559.1"/>
    </source>
</evidence>
<dbReference type="OrthoDB" id="19606at2759"/>
<feature type="domain" description="EGF-like" evidence="11">
    <location>
        <begin position="994"/>
        <end position="1034"/>
    </location>
</feature>
<dbReference type="EMBL" id="CAJNOR010001341">
    <property type="protein sequence ID" value="CAF1125053.1"/>
    <property type="molecule type" value="Genomic_DNA"/>
</dbReference>
<organism evidence="13 15">
    <name type="scientific">Adineta ricciae</name>
    <name type="common">Rotifer</name>
    <dbReference type="NCBI Taxonomy" id="249248"/>
    <lineage>
        <taxon>Eukaryota</taxon>
        <taxon>Metazoa</taxon>
        <taxon>Spiralia</taxon>
        <taxon>Gnathifera</taxon>
        <taxon>Rotifera</taxon>
        <taxon>Eurotatoria</taxon>
        <taxon>Bdelloidea</taxon>
        <taxon>Adinetida</taxon>
        <taxon>Adinetidae</taxon>
        <taxon>Adineta</taxon>
    </lineage>
</organism>
<evidence type="ECO:0000256" key="6">
    <source>
        <dbReference type="ARBA" id="ARBA00023136"/>
    </source>
</evidence>
<dbReference type="InterPro" id="IPR023415">
    <property type="entry name" value="LDLR_class-A_CS"/>
</dbReference>
<dbReference type="GO" id="GO:0012505">
    <property type="term" value="C:endomembrane system"/>
    <property type="evidence" value="ECO:0007669"/>
    <property type="project" value="UniProtKB-SubCell"/>
</dbReference>
<dbReference type="PROSITE" id="PS50068">
    <property type="entry name" value="LDLRA_2"/>
    <property type="match status" value="3"/>
</dbReference>
<evidence type="ECO:0000256" key="9">
    <source>
        <dbReference type="PROSITE-ProRule" id="PRU00124"/>
    </source>
</evidence>
<dbReference type="SUPFAM" id="SSF57196">
    <property type="entry name" value="EGF/Laminin"/>
    <property type="match status" value="1"/>
</dbReference>
<dbReference type="GO" id="GO:0016192">
    <property type="term" value="P:vesicle-mediated transport"/>
    <property type="evidence" value="ECO:0007669"/>
    <property type="project" value="UniProtKB-ARBA"/>
</dbReference>
<sequence>MQLFLTVHGLFHLYKTDIFNIFQEKDCLYSFTVDNNFNEWQLVPYCIRNSLIFSDDNDGFCYGDPNYTFKELKLKGVNSDYLYKWNTPIDTMNSYEKYRSLNDSSLETHRYCNCSDNWFGTRCQYSFNQSMQNFDEIISFQFKEKQSLKERYEIINDPSLLTCYEGLRCHSTICLDWREICNGLFNCENGEDEPEECFLLELNECEKDEYRCRIGTCIPRTFLVDFNPDCSDLTDEYLTYDEYFQDSDCYLSSTLVCDNRLCNKLNDFSCADGECQEISMQCNNGRDLFLRHNLLSSSMMNNITFQCWFLMLCSSGEINVNLMGYNYTDCQSPEDIPDKWDYFDSFQQICSTTFWFQDERNLLYPFTRHLYHNKISNDTAWWEPTHICYNQKECSSLPISNLSLINDWSCIDVEQNGIQFDTLELYLLFSSCSKTHLSLFNEDDSLFYCDESRKFISKSRVLDTKSDCYYFEDENFYYNFTLIIQLNLTDRFQCLFISQWLPRPLALDVRCFQDFDRLGLGKCDSSSDIACLFLRDQYTPSMNYIFRQNCDGIMKFDGEDENNCEEWRSYRCDGYWDMMNGEDELNCTNTVYGYITHAVFKCQSTEHYCFHPNGTVSCLSKDRAGDGFVDCLGGTDERKTLCHFPDSILDFQCSDGKCISIDYLCDQESDCLGNDDELICSWISNSTKIPFSMFSCQNLTFILRDKVCDNIIDCQPNGEDEWFCLIIFLRPSQFVLERLEEYPYSTTKLVSSDIDHHSSVRQQRHIDTNSGSNSLEKWFCNRGIIVIKRSSDIECLCPSSYYGRRCEYQSERLLISIRITTPVTLRGRQNKQNIFRLIACLIFNDSFVDYEEILHVPMMKQMFYLNYPRPPPKQRGNWTVQFYAYTVTRYSVNFISSWLFDVPFPFLPVNRLVLDLFLKEQETCYTLSCKHGSCRKYLNLPYQEYCQCEPNWFGTYCNVSYHCFCANGGDCISRNSISICVCPLGRIGRECHVLFDPCSNITCENGATCLPMDERETNKFICACRIGFRGSRCELKDAQMDIYFSKSFIFYTRLSSPAIIVHFLELHDHSPGIALTQNRVIHKQVQLNKLFRIYYNNHQYLSSLILLEIFFEPQNFRYYIASILSNNMTYVTTTISNSNHCPHIDEIIMNETIRQMPLVKRVKYYEYICRISRSRICFMDEVHLCFCDKYGDPDCLALQRQSTNCRTDYCQNNGQCIENEFNGTWDFGCVCGQCIYGSLCHLTTSEYVFSLDMIIGQDILENESLSIQPSLIKVIMSILVLMLIIGFISNGISFIVFKQPRAQQTGCGIYLFCLPIIGQIGLLFLTGRFFYLLGTQMSIVNNRLAAHWSCITLEYVLNVCPILYDWFTTCVAVERSINIIKGISFNKSTSVWWAKRMIFSLIIVVLSSTWYEPFIHHLIDDPRTTTTHTWCIVTFPWLWLKYYRLIINLINLIVPGSIHLLATLFLLHRTTKIKQILIKDQRQRHYFRLLIKQLPLYGSPLLVVTLSFLRLIFSFTLSCLTYQWQKYLYLTAYFISFCPLIMTLPMFVLPAKIYRTELKNLSYFR</sequence>
<dbReference type="PRINTS" id="PR00261">
    <property type="entry name" value="LDLRECEPTOR"/>
</dbReference>
<feature type="transmembrane region" description="Helical" evidence="10">
    <location>
        <begin position="1309"/>
        <end position="1331"/>
    </location>
</feature>
<evidence type="ECO:0000313" key="15">
    <source>
        <dbReference type="Proteomes" id="UP000663852"/>
    </source>
</evidence>
<dbReference type="SMART" id="SM00192">
    <property type="entry name" value="LDLa"/>
    <property type="match status" value="5"/>
</dbReference>
<feature type="disulfide bond" evidence="9">
    <location>
        <begin position="212"/>
        <end position="230"/>
    </location>
</feature>
<dbReference type="PROSITE" id="PS50026">
    <property type="entry name" value="EGF_3"/>
    <property type="match status" value="2"/>
</dbReference>
<comment type="caution">
    <text evidence="13">The sequence shown here is derived from an EMBL/GenBank/DDBJ whole genome shotgun (WGS) entry which is preliminary data.</text>
</comment>
<evidence type="ECO:0000259" key="11">
    <source>
        <dbReference type="PROSITE" id="PS50026"/>
    </source>
</evidence>
<keyword evidence="5 10" id="KW-1133">Transmembrane helix</keyword>
<feature type="transmembrane region" description="Helical" evidence="10">
    <location>
        <begin position="1445"/>
        <end position="1467"/>
    </location>
</feature>
<dbReference type="Proteomes" id="UP000663852">
    <property type="component" value="Unassembled WGS sequence"/>
</dbReference>
<feature type="transmembrane region" description="Helical" evidence="10">
    <location>
        <begin position="1351"/>
        <end position="1373"/>
    </location>
</feature>
<evidence type="ECO:0000256" key="4">
    <source>
        <dbReference type="ARBA" id="ARBA00022737"/>
    </source>
</evidence>
<feature type="disulfide bond" evidence="8">
    <location>
        <begin position="1024"/>
        <end position="1033"/>
    </location>
</feature>
<dbReference type="PROSITE" id="PS01209">
    <property type="entry name" value="LDLRA_1"/>
    <property type="match status" value="1"/>
</dbReference>
<dbReference type="CDD" id="cd00112">
    <property type="entry name" value="LDLa"/>
    <property type="match status" value="3"/>
</dbReference>
<dbReference type="Gene3D" id="4.10.400.10">
    <property type="entry name" value="Low-density Lipoprotein Receptor"/>
    <property type="match status" value="2"/>
</dbReference>
<dbReference type="PANTHER" id="PTHR24270">
    <property type="entry name" value="LOW-DENSITY LIPOPROTEIN RECEPTOR-RELATED"/>
    <property type="match status" value="1"/>
</dbReference>
<dbReference type="InterPro" id="IPR050685">
    <property type="entry name" value="LDLR"/>
</dbReference>
<dbReference type="InterPro" id="IPR000742">
    <property type="entry name" value="EGF"/>
</dbReference>
<name>A0A815CR63_ADIRI</name>
<keyword evidence="3 10" id="KW-0812">Transmembrane</keyword>
<dbReference type="Proteomes" id="UP000663828">
    <property type="component" value="Unassembled WGS sequence"/>
</dbReference>
<evidence type="ECO:0000256" key="8">
    <source>
        <dbReference type="PROSITE-ProRule" id="PRU00076"/>
    </source>
</evidence>
<dbReference type="Pfam" id="PF00057">
    <property type="entry name" value="Ldl_recept_a"/>
    <property type="match status" value="2"/>
</dbReference>
<evidence type="ECO:0000313" key="14">
    <source>
        <dbReference type="Proteomes" id="UP000663828"/>
    </source>
</evidence>
<feature type="disulfide bond" evidence="8">
    <location>
        <begin position="982"/>
        <end position="991"/>
    </location>
</feature>
<dbReference type="PROSITE" id="PS00022">
    <property type="entry name" value="EGF_1"/>
    <property type="match status" value="3"/>
</dbReference>